<evidence type="ECO:0008006" key="4">
    <source>
        <dbReference type="Google" id="ProtNLM"/>
    </source>
</evidence>
<dbReference type="AlphaFoldDB" id="A0A1M7SBK0"/>
<dbReference type="InterPro" id="IPR019201">
    <property type="entry name" value="DUF2065"/>
</dbReference>
<reference evidence="2 3" key="1">
    <citation type="submission" date="2016-12" db="EMBL/GenBank/DDBJ databases">
        <authorList>
            <person name="Song W.-J."/>
            <person name="Kurnit D.M."/>
        </authorList>
    </citation>
    <scope>NUCLEOTIDE SEQUENCE [LARGE SCALE GENOMIC DNA]</scope>
    <source>
        <strain evidence="2 3">CGMCC 1.10808</strain>
    </source>
</reference>
<keyword evidence="1" id="KW-0812">Transmembrane</keyword>
<protein>
    <recommendedName>
        <fullName evidence="4">DUF2065 domain-containing protein</fullName>
    </recommendedName>
</protein>
<evidence type="ECO:0000256" key="1">
    <source>
        <dbReference type="SAM" id="Phobius"/>
    </source>
</evidence>
<keyword evidence="3" id="KW-1185">Reference proteome</keyword>
<organism evidence="2 3">
    <name type="scientific">Oceanicella actignis</name>
    <dbReference type="NCBI Taxonomy" id="1189325"/>
    <lineage>
        <taxon>Bacteria</taxon>
        <taxon>Pseudomonadati</taxon>
        <taxon>Pseudomonadota</taxon>
        <taxon>Alphaproteobacteria</taxon>
        <taxon>Rhodobacterales</taxon>
        <taxon>Paracoccaceae</taxon>
        <taxon>Oceanicella</taxon>
    </lineage>
</organism>
<accession>A0A1M7SBK0</accession>
<gene>
    <name evidence="2" type="ORF">SAMN05216200_102185</name>
</gene>
<proteinExistence type="predicted"/>
<keyword evidence="1" id="KW-0472">Membrane</keyword>
<dbReference type="Proteomes" id="UP000184066">
    <property type="component" value="Unassembled WGS sequence"/>
</dbReference>
<feature type="transmembrane region" description="Helical" evidence="1">
    <location>
        <begin position="43"/>
        <end position="59"/>
    </location>
</feature>
<sequence>MRDVVFAIGAVLAFEGLMLALAPGLVVRALAFLQAAGVERRRMLGLGAAAAGVALLMIARS</sequence>
<feature type="transmembrane region" description="Helical" evidence="1">
    <location>
        <begin position="6"/>
        <end position="31"/>
    </location>
</feature>
<evidence type="ECO:0000313" key="2">
    <source>
        <dbReference type="EMBL" id="SHN55881.1"/>
    </source>
</evidence>
<dbReference type="STRING" id="1189325.SAMN04488119_103323"/>
<name>A0A1M7SBK0_9RHOB</name>
<dbReference type="OrthoDB" id="9815199at2"/>
<keyword evidence="1" id="KW-1133">Transmembrane helix</keyword>
<dbReference type="EMBL" id="FRDL01000002">
    <property type="protein sequence ID" value="SHN55881.1"/>
    <property type="molecule type" value="Genomic_DNA"/>
</dbReference>
<dbReference type="RefSeq" id="WP_072746263.1">
    <property type="nucleotide sequence ID" value="NZ_FOHL01000003.1"/>
</dbReference>
<evidence type="ECO:0000313" key="3">
    <source>
        <dbReference type="Proteomes" id="UP000184066"/>
    </source>
</evidence>
<dbReference type="Pfam" id="PF09838">
    <property type="entry name" value="DUF2065"/>
    <property type="match status" value="1"/>
</dbReference>